<evidence type="ECO:0000256" key="6">
    <source>
        <dbReference type="ARBA" id="ARBA00022741"/>
    </source>
</evidence>
<evidence type="ECO:0000313" key="14">
    <source>
        <dbReference type="Proteomes" id="UP000176365"/>
    </source>
</evidence>
<protein>
    <recommendedName>
        <fullName evidence="4 10">Phosphoglycerate kinase</fullName>
        <ecNumber evidence="4 10">2.7.2.3</ecNumber>
    </recommendedName>
</protein>
<comment type="similarity">
    <text evidence="3 10 12">Belongs to the phosphoglycerate kinase family.</text>
</comment>
<keyword evidence="10" id="KW-0963">Cytoplasm</keyword>
<dbReference type="Proteomes" id="UP000176365">
    <property type="component" value="Unassembled WGS sequence"/>
</dbReference>
<dbReference type="InterPro" id="IPR001576">
    <property type="entry name" value="Phosphoglycerate_kinase"/>
</dbReference>
<feature type="binding site" evidence="10">
    <location>
        <begin position="20"/>
        <end position="22"/>
    </location>
    <ligand>
        <name>substrate</name>
    </ligand>
</feature>
<evidence type="ECO:0000256" key="9">
    <source>
        <dbReference type="ARBA" id="ARBA00023152"/>
    </source>
</evidence>
<dbReference type="Gene3D" id="3.40.50.1260">
    <property type="entry name" value="Phosphoglycerate kinase, N-terminal domain"/>
    <property type="match status" value="2"/>
</dbReference>
<name>A0A1G2N6Z6_9BACT</name>
<evidence type="ECO:0000256" key="8">
    <source>
        <dbReference type="ARBA" id="ARBA00022840"/>
    </source>
</evidence>
<dbReference type="InterPro" id="IPR036043">
    <property type="entry name" value="Phosphoglycerate_kinase_sf"/>
</dbReference>
<accession>A0A1G2N6Z6</accession>
<evidence type="ECO:0000256" key="10">
    <source>
        <dbReference type="HAMAP-Rule" id="MF_00145"/>
    </source>
</evidence>
<feature type="binding site" evidence="10 11">
    <location>
        <position position="193"/>
    </location>
    <ligand>
        <name>ATP</name>
        <dbReference type="ChEBI" id="CHEBI:30616"/>
    </ligand>
</feature>
<keyword evidence="5 10" id="KW-0808">Transferase</keyword>
<keyword evidence="6 10" id="KW-0547">Nucleotide-binding</keyword>
<proteinExistence type="inferred from homology"/>
<dbReference type="Pfam" id="PF00162">
    <property type="entry name" value="PGK"/>
    <property type="match status" value="1"/>
</dbReference>
<evidence type="ECO:0000256" key="3">
    <source>
        <dbReference type="ARBA" id="ARBA00008982"/>
    </source>
</evidence>
<dbReference type="HAMAP" id="MF_00145">
    <property type="entry name" value="Phosphoglyc_kinase"/>
    <property type="match status" value="1"/>
</dbReference>
<comment type="caution">
    <text evidence="13">The sequence shown here is derived from an EMBL/GenBank/DDBJ whole genome shotgun (WGS) entry which is preliminary data.</text>
</comment>
<dbReference type="GO" id="GO:0004618">
    <property type="term" value="F:phosphoglycerate kinase activity"/>
    <property type="evidence" value="ECO:0007669"/>
    <property type="project" value="UniProtKB-UniRule"/>
</dbReference>
<feature type="binding site" evidence="10">
    <location>
        <position position="35"/>
    </location>
    <ligand>
        <name>substrate</name>
    </ligand>
</feature>
<dbReference type="UniPathway" id="UPA00109">
    <property type="reaction ID" value="UER00185"/>
</dbReference>
<dbReference type="GO" id="GO:0005829">
    <property type="term" value="C:cytosol"/>
    <property type="evidence" value="ECO:0007669"/>
    <property type="project" value="TreeGrafter"/>
</dbReference>
<feature type="binding site" evidence="10 11">
    <location>
        <begin position="331"/>
        <end position="334"/>
    </location>
    <ligand>
        <name>ATP</name>
        <dbReference type="ChEBI" id="CHEBI:30616"/>
    </ligand>
</feature>
<dbReference type="GO" id="GO:0005524">
    <property type="term" value="F:ATP binding"/>
    <property type="evidence" value="ECO:0007669"/>
    <property type="project" value="UniProtKB-KW"/>
</dbReference>
<feature type="binding site" evidence="10">
    <location>
        <position position="111"/>
    </location>
    <ligand>
        <name>substrate</name>
    </ligand>
</feature>
<comment type="subunit">
    <text evidence="10">Monomer.</text>
</comment>
<evidence type="ECO:0000256" key="12">
    <source>
        <dbReference type="RuleBase" id="RU000532"/>
    </source>
</evidence>
<evidence type="ECO:0000256" key="4">
    <source>
        <dbReference type="ARBA" id="ARBA00013061"/>
    </source>
</evidence>
<comment type="pathway">
    <text evidence="2 10">Carbohydrate degradation; glycolysis; pyruvate from D-glyceraldehyde 3-phosphate: step 2/5.</text>
</comment>
<dbReference type="GO" id="GO:0006094">
    <property type="term" value="P:gluconeogenesis"/>
    <property type="evidence" value="ECO:0007669"/>
    <property type="project" value="TreeGrafter"/>
</dbReference>
<comment type="caution">
    <text evidence="10">Lacks conserved residue(s) required for the propagation of feature annotation.</text>
</comment>
<dbReference type="GO" id="GO:0006096">
    <property type="term" value="P:glycolytic process"/>
    <property type="evidence" value="ECO:0007669"/>
    <property type="project" value="UniProtKB-UniRule"/>
</dbReference>
<keyword evidence="9 10" id="KW-0324">Glycolysis</keyword>
<reference evidence="13 14" key="1">
    <citation type="journal article" date="2016" name="Nat. Commun.">
        <title>Thousands of microbial genomes shed light on interconnected biogeochemical processes in an aquifer system.</title>
        <authorList>
            <person name="Anantharaman K."/>
            <person name="Brown C.T."/>
            <person name="Hug L.A."/>
            <person name="Sharon I."/>
            <person name="Castelle C.J."/>
            <person name="Probst A.J."/>
            <person name="Thomas B.C."/>
            <person name="Singh A."/>
            <person name="Wilkins M.J."/>
            <person name="Karaoz U."/>
            <person name="Brodie E.L."/>
            <person name="Williams K.H."/>
            <person name="Hubbard S.S."/>
            <person name="Banfield J.F."/>
        </authorList>
    </citation>
    <scope>NUCLEOTIDE SEQUENCE [LARGE SCALE GENOMIC DNA]</scope>
</reference>
<comment type="subcellular location">
    <subcellularLocation>
        <location evidence="10">Cytoplasm</location>
    </subcellularLocation>
</comment>
<evidence type="ECO:0000256" key="1">
    <source>
        <dbReference type="ARBA" id="ARBA00000642"/>
    </source>
</evidence>
<dbReference type="InterPro" id="IPR015911">
    <property type="entry name" value="Phosphoglycerate_kinase_CS"/>
</dbReference>
<dbReference type="AlphaFoldDB" id="A0A1G2N6Z6"/>
<feature type="binding site" evidence="10">
    <location>
        <position position="144"/>
    </location>
    <ligand>
        <name>substrate</name>
    </ligand>
</feature>
<dbReference type="PROSITE" id="PS00111">
    <property type="entry name" value="PGLYCERATE_KINASE"/>
    <property type="match status" value="1"/>
</dbReference>
<keyword evidence="8 10" id="KW-0067">ATP-binding</keyword>
<dbReference type="EC" id="2.7.2.3" evidence="4 10"/>
<dbReference type="PRINTS" id="PR00477">
    <property type="entry name" value="PHGLYCKINASE"/>
</dbReference>
<evidence type="ECO:0000256" key="5">
    <source>
        <dbReference type="ARBA" id="ARBA00022679"/>
    </source>
</evidence>
<sequence>MKTLPDIGSIEGAKVLVRVDFNVPIKNGLVTDDLRIRLALPTIEYLHSRGAKVVLISHIESIDGFEPSIAPVADCLNKLGTAVGFVKRFGDAYAEIEKMNNGQCLLLENLRLQKGEKENDKKFAKELASLADIYVNEAFSVSHREHASIVGVPQFLEHYPGLQFAKEISGLSQVFHPEHPFLVILGGAKFDTKLPLIEKLSDSADTVFVGGALANDLFKQKGYEVGTSSISVNGSGIVSELVENPRISLPCDVVNEQGLVKKADSLAVSDKIVDAGPETLVELKNKIDKAKFILWNGPLGIFEHGYKQPTLELARMIATATTRGAHSIVGGGDTLAAIEELNIFDKFSFVSTGGGAMLEFLAKGTLPGIEALNKA</sequence>
<evidence type="ECO:0000256" key="11">
    <source>
        <dbReference type="PIRSR" id="PIRSR000724-2"/>
    </source>
</evidence>
<organism evidence="13 14">
    <name type="scientific">Candidatus Taylorbacteria bacterium RIFCSPLOWO2_01_FULL_44_26</name>
    <dbReference type="NCBI Taxonomy" id="1802318"/>
    <lineage>
        <taxon>Bacteria</taxon>
        <taxon>Candidatus Tayloriibacteriota</taxon>
    </lineage>
</organism>
<comment type="catalytic activity">
    <reaction evidence="1 10 12">
        <text>(2R)-3-phosphoglycerate + ATP = (2R)-3-phospho-glyceroyl phosphate + ADP</text>
        <dbReference type="Rhea" id="RHEA:14801"/>
        <dbReference type="ChEBI" id="CHEBI:30616"/>
        <dbReference type="ChEBI" id="CHEBI:57604"/>
        <dbReference type="ChEBI" id="CHEBI:58272"/>
        <dbReference type="ChEBI" id="CHEBI:456216"/>
        <dbReference type="EC" id="2.7.2.3"/>
    </reaction>
</comment>
<dbReference type="FunFam" id="3.40.50.1260:FF:000031">
    <property type="entry name" value="Phosphoglycerate kinase 1"/>
    <property type="match status" value="1"/>
</dbReference>
<evidence type="ECO:0000256" key="2">
    <source>
        <dbReference type="ARBA" id="ARBA00004838"/>
    </source>
</evidence>
<keyword evidence="7 10" id="KW-0418">Kinase</keyword>
<evidence type="ECO:0000256" key="7">
    <source>
        <dbReference type="ARBA" id="ARBA00022777"/>
    </source>
</evidence>
<gene>
    <name evidence="10" type="primary">pgk</name>
    <name evidence="13" type="ORF">A3B11_00300</name>
</gene>
<feature type="binding site" evidence="10 11">
    <location>
        <position position="303"/>
    </location>
    <ligand>
        <name>ATP</name>
        <dbReference type="ChEBI" id="CHEBI:30616"/>
    </ligand>
</feature>
<evidence type="ECO:0000313" key="13">
    <source>
        <dbReference type="EMBL" id="OHA31129.1"/>
    </source>
</evidence>
<dbReference type="EMBL" id="MHRW01000007">
    <property type="protein sequence ID" value="OHA31129.1"/>
    <property type="molecule type" value="Genomic_DNA"/>
</dbReference>
<dbReference type="InterPro" id="IPR015824">
    <property type="entry name" value="Phosphoglycerate_kinase_N"/>
</dbReference>
<dbReference type="PANTHER" id="PTHR11406">
    <property type="entry name" value="PHOSPHOGLYCERATE KINASE"/>
    <property type="match status" value="1"/>
</dbReference>
<dbReference type="SUPFAM" id="SSF53748">
    <property type="entry name" value="Phosphoglycerate kinase"/>
    <property type="match status" value="1"/>
</dbReference>
<dbReference type="PANTHER" id="PTHR11406:SF23">
    <property type="entry name" value="PHOSPHOGLYCERATE KINASE 1, CHLOROPLASTIC-RELATED"/>
    <property type="match status" value="1"/>
</dbReference>
<dbReference type="PIRSF" id="PIRSF000724">
    <property type="entry name" value="Pgk"/>
    <property type="match status" value="1"/>
</dbReference>
<dbReference type="GO" id="GO:0043531">
    <property type="term" value="F:ADP binding"/>
    <property type="evidence" value="ECO:0007669"/>
    <property type="project" value="TreeGrafter"/>
</dbReference>